<dbReference type="OrthoDB" id="676979at2759"/>
<dbReference type="Pfam" id="PF00560">
    <property type="entry name" value="LRR_1"/>
    <property type="match status" value="2"/>
</dbReference>
<keyword evidence="4 8" id="KW-0732">Signal</keyword>
<keyword evidence="6" id="KW-0472">Membrane</keyword>
<dbReference type="InterPro" id="IPR032675">
    <property type="entry name" value="LRR_dom_sf"/>
</dbReference>
<evidence type="ECO:0000256" key="6">
    <source>
        <dbReference type="ARBA" id="ARBA00023136"/>
    </source>
</evidence>
<dbReference type="OMA" id="GHMVQFK"/>
<keyword evidence="12" id="KW-1185">Reference proteome</keyword>
<dbReference type="RefSeq" id="XP_003581350.1">
    <property type="nucleotide sequence ID" value="XM_003581302.3"/>
</dbReference>
<evidence type="ECO:0000313" key="11">
    <source>
        <dbReference type="EnsemblPlants" id="KQJ83134"/>
    </source>
</evidence>
<feature type="chain" id="PRO_5014095689" description="Leucine-rich repeat-containing N-terminal plant-type domain-containing protein" evidence="8">
    <location>
        <begin position="24"/>
        <end position="331"/>
    </location>
</feature>
<dbReference type="Gramene" id="KQJ83134">
    <property type="protein sequence ID" value="KQJ83134"/>
    <property type="gene ID" value="BRADI_5g13280v3"/>
</dbReference>
<reference evidence="10 11" key="1">
    <citation type="journal article" date="2010" name="Nature">
        <title>Genome sequencing and analysis of the model grass Brachypodium distachyon.</title>
        <authorList>
            <consortium name="International Brachypodium Initiative"/>
        </authorList>
    </citation>
    <scope>NUCLEOTIDE SEQUENCE [LARGE SCALE GENOMIC DNA]</scope>
    <source>
        <strain evidence="10">Bd21</strain>
        <strain evidence="11">cv. Bd21</strain>
    </source>
</reference>
<dbReference type="AlphaFoldDB" id="I1IYT1"/>
<comment type="similarity">
    <text evidence="7">Belongs to the polygalacturonase-inhibiting protein family.</text>
</comment>
<organism evidence="11">
    <name type="scientific">Brachypodium distachyon</name>
    <name type="common">Purple false brome</name>
    <name type="synonym">Trachynia distachya</name>
    <dbReference type="NCBI Taxonomy" id="15368"/>
    <lineage>
        <taxon>Eukaryota</taxon>
        <taxon>Viridiplantae</taxon>
        <taxon>Streptophyta</taxon>
        <taxon>Embryophyta</taxon>
        <taxon>Tracheophyta</taxon>
        <taxon>Spermatophyta</taxon>
        <taxon>Magnoliopsida</taxon>
        <taxon>Liliopsida</taxon>
        <taxon>Poales</taxon>
        <taxon>Poaceae</taxon>
        <taxon>BOP clade</taxon>
        <taxon>Pooideae</taxon>
        <taxon>Stipodae</taxon>
        <taxon>Brachypodieae</taxon>
        <taxon>Brachypodium</taxon>
    </lineage>
</organism>
<dbReference type="EnsemblPlants" id="KQJ83134">
    <property type="protein sequence ID" value="KQJ83134"/>
    <property type="gene ID" value="BRADI_5g13280v3"/>
</dbReference>
<keyword evidence="3" id="KW-0433">Leucine-rich repeat</keyword>
<comment type="subcellular location">
    <subcellularLocation>
        <location evidence="1">Cell envelope</location>
    </subcellularLocation>
    <subcellularLocation>
        <location evidence="2">Membrane</location>
    </subcellularLocation>
</comment>
<evidence type="ECO:0000256" key="1">
    <source>
        <dbReference type="ARBA" id="ARBA00004196"/>
    </source>
</evidence>
<evidence type="ECO:0000256" key="8">
    <source>
        <dbReference type="SAM" id="SignalP"/>
    </source>
</evidence>
<dbReference type="GO" id="GO:0016020">
    <property type="term" value="C:membrane"/>
    <property type="evidence" value="ECO:0007669"/>
    <property type="project" value="UniProtKB-SubCell"/>
</dbReference>
<dbReference type="Proteomes" id="UP000008810">
    <property type="component" value="Chromosome 5"/>
</dbReference>
<sequence>MSNHVVLLLLLMASFQLTSSTLSQRLGDVDPDLPALLKIKAQFGEQAALASWQPGTDHCTWPHAFCDQNRRVVAIFLEGVNITSTIPPAIGDLDRLRTISIDNIPGLTGPIPDSFGNLSRLSIFNIMRTSVSGPLPASLARTNLTSVSFAQNKLTGRIPMSFQDLPHLAHFDASNNALVGRIPPGLVSGGTRESPLGLTLSNNRLTGRIPRSYGREDYFINFRVANNRLRGDASFLFRREKAVSDIDLSGNKLRFDLIGVEIPEALLFLNVSRNRIYGGVPASLPRSRLVRLDLSYNRLCGEIPPGGIMGRFKAAAYEHNRCLCGTPLPPC</sequence>
<evidence type="ECO:0000313" key="10">
    <source>
        <dbReference type="EMBL" id="KQJ83134.1"/>
    </source>
</evidence>
<dbReference type="Gene3D" id="3.80.10.10">
    <property type="entry name" value="Ribonuclease Inhibitor"/>
    <property type="match status" value="1"/>
</dbReference>
<keyword evidence="5" id="KW-0677">Repeat</keyword>
<dbReference type="PANTHER" id="PTHR48059:SF27">
    <property type="entry name" value="LEUCINE-RICH REPEAT-CONTAINING N-TERMINAL PLANT-TYPE DOMAIN-CONTAINING PROTEIN"/>
    <property type="match status" value="1"/>
</dbReference>
<accession>I1IYT1</accession>
<dbReference type="eggNOG" id="ENOG502S4YE">
    <property type="taxonomic scope" value="Eukaryota"/>
</dbReference>
<evidence type="ECO:0000256" key="4">
    <source>
        <dbReference type="ARBA" id="ARBA00022729"/>
    </source>
</evidence>
<evidence type="ECO:0000259" key="9">
    <source>
        <dbReference type="Pfam" id="PF08263"/>
    </source>
</evidence>
<gene>
    <name evidence="11" type="primary">LOC100836928</name>
    <name evidence="10" type="ORF">BRADI_5g13280v3</name>
</gene>
<dbReference type="FunFam" id="3.80.10.10:FF:000400">
    <property type="entry name" value="Nuclear pore complex protein NUP107"/>
    <property type="match status" value="1"/>
</dbReference>
<evidence type="ECO:0000256" key="2">
    <source>
        <dbReference type="ARBA" id="ARBA00004370"/>
    </source>
</evidence>
<evidence type="ECO:0000256" key="5">
    <source>
        <dbReference type="ARBA" id="ARBA00022737"/>
    </source>
</evidence>
<dbReference type="KEGG" id="bdi:100836928"/>
<dbReference type="HOGENOM" id="CLU_000288_18_22_1"/>
<reference evidence="11" key="3">
    <citation type="submission" date="2018-08" db="UniProtKB">
        <authorList>
            <consortium name="EnsemblPlants"/>
        </authorList>
    </citation>
    <scope>IDENTIFICATION</scope>
    <source>
        <strain evidence="11">cv. Bd21</strain>
    </source>
</reference>
<dbReference type="EMBL" id="CM000884">
    <property type="protein sequence ID" value="KQJ83134.1"/>
    <property type="molecule type" value="Genomic_DNA"/>
</dbReference>
<dbReference type="InterPro" id="IPR013210">
    <property type="entry name" value="LRR_N_plant-typ"/>
</dbReference>
<dbReference type="InterPro" id="IPR051848">
    <property type="entry name" value="PGIP"/>
</dbReference>
<protein>
    <recommendedName>
        <fullName evidence="9">Leucine-rich repeat-containing N-terminal plant-type domain-containing protein</fullName>
    </recommendedName>
</protein>
<evidence type="ECO:0000256" key="7">
    <source>
        <dbReference type="ARBA" id="ARBA00038043"/>
    </source>
</evidence>
<dbReference type="Pfam" id="PF08263">
    <property type="entry name" value="LRRNT_2"/>
    <property type="match status" value="1"/>
</dbReference>
<dbReference type="PANTHER" id="PTHR48059">
    <property type="entry name" value="POLYGALACTURONASE INHIBITOR 1"/>
    <property type="match status" value="1"/>
</dbReference>
<feature type="domain" description="Leucine-rich repeat-containing N-terminal plant-type" evidence="9">
    <location>
        <begin position="30"/>
        <end position="67"/>
    </location>
</feature>
<proteinExistence type="inferred from homology"/>
<feature type="signal peptide" evidence="8">
    <location>
        <begin position="1"/>
        <end position="23"/>
    </location>
</feature>
<dbReference type="InterPro" id="IPR001611">
    <property type="entry name" value="Leu-rich_rpt"/>
</dbReference>
<reference evidence="10" key="2">
    <citation type="submission" date="2017-06" db="EMBL/GenBank/DDBJ databases">
        <title>WGS assembly of Brachypodium distachyon.</title>
        <authorList>
            <consortium name="The International Brachypodium Initiative"/>
            <person name="Lucas S."/>
            <person name="Harmon-Smith M."/>
            <person name="Lail K."/>
            <person name="Tice H."/>
            <person name="Grimwood J."/>
            <person name="Bruce D."/>
            <person name="Barry K."/>
            <person name="Shu S."/>
            <person name="Lindquist E."/>
            <person name="Wang M."/>
            <person name="Pitluck S."/>
            <person name="Vogel J.P."/>
            <person name="Garvin D.F."/>
            <person name="Mockler T.C."/>
            <person name="Schmutz J."/>
            <person name="Rokhsar D."/>
            <person name="Bevan M.W."/>
        </authorList>
    </citation>
    <scope>NUCLEOTIDE SEQUENCE</scope>
    <source>
        <strain evidence="10">Bd21</strain>
    </source>
</reference>
<dbReference type="SUPFAM" id="SSF52058">
    <property type="entry name" value="L domain-like"/>
    <property type="match status" value="1"/>
</dbReference>
<name>I1IYT1_BRADI</name>
<dbReference type="STRING" id="15368.I1IYT1"/>
<evidence type="ECO:0000313" key="12">
    <source>
        <dbReference type="Proteomes" id="UP000008810"/>
    </source>
</evidence>
<evidence type="ECO:0000256" key="3">
    <source>
        <dbReference type="ARBA" id="ARBA00022614"/>
    </source>
</evidence>
<dbReference type="GeneID" id="100836928"/>